<evidence type="ECO:0000259" key="7">
    <source>
        <dbReference type="Pfam" id="PF00482"/>
    </source>
</evidence>
<feature type="transmembrane region" description="Helical" evidence="6">
    <location>
        <begin position="6"/>
        <end position="24"/>
    </location>
</feature>
<proteinExistence type="predicted"/>
<evidence type="ECO:0000256" key="5">
    <source>
        <dbReference type="ARBA" id="ARBA00023136"/>
    </source>
</evidence>
<keyword evidence="5 6" id="KW-0472">Membrane</keyword>
<accession>A0A2S7MWC6</accession>
<evidence type="ECO:0000256" key="3">
    <source>
        <dbReference type="ARBA" id="ARBA00022692"/>
    </source>
</evidence>
<evidence type="ECO:0000256" key="2">
    <source>
        <dbReference type="ARBA" id="ARBA00022475"/>
    </source>
</evidence>
<comment type="subcellular location">
    <subcellularLocation>
        <location evidence="1">Cell membrane</location>
        <topology evidence="1">Multi-pass membrane protein</topology>
    </subcellularLocation>
</comment>
<feature type="domain" description="Type II secretion system protein GspF" evidence="7">
    <location>
        <begin position="141"/>
        <end position="265"/>
    </location>
</feature>
<evidence type="ECO:0000256" key="1">
    <source>
        <dbReference type="ARBA" id="ARBA00004651"/>
    </source>
</evidence>
<protein>
    <recommendedName>
        <fullName evidence="7">Type II secretion system protein GspF domain-containing protein</fullName>
    </recommendedName>
</protein>
<dbReference type="OrthoDB" id="9803381at2"/>
<feature type="transmembrane region" description="Helical" evidence="6">
    <location>
        <begin position="105"/>
        <end position="124"/>
    </location>
</feature>
<feature type="transmembrane region" description="Helical" evidence="6">
    <location>
        <begin position="249"/>
        <end position="269"/>
    </location>
</feature>
<evidence type="ECO:0000313" key="8">
    <source>
        <dbReference type="EMBL" id="PQD94132.1"/>
    </source>
</evidence>
<dbReference type="InterPro" id="IPR018076">
    <property type="entry name" value="T2SS_GspF_dom"/>
</dbReference>
<dbReference type="Proteomes" id="UP000239663">
    <property type="component" value="Unassembled WGS sequence"/>
</dbReference>
<evidence type="ECO:0000256" key="4">
    <source>
        <dbReference type="ARBA" id="ARBA00022989"/>
    </source>
</evidence>
<keyword evidence="4 6" id="KW-1133">Transmembrane helix</keyword>
<evidence type="ECO:0000256" key="6">
    <source>
        <dbReference type="SAM" id="Phobius"/>
    </source>
</evidence>
<reference evidence="8 9" key="1">
    <citation type="submission" date="2017-12" db="EMBL/GenBank/DDBJ databases">
        <title>Taxonomic description and draft genome of Pradoshia cofamensis Gen. nov., sp. nov., a thermotolerant bacillale isolated from anterior gut of earthworm Eisenia fetida.</title>
        <authorList>
            <person name="Saha T."/>
            <person name="Chakraborty R."/>
        </authorList>
    </citation>
    <scope>NUCLEOTIDE SEQUENCE [LARGE SCALE GENOMIC DNA]</scope>
    <source>
        <strain evidence="8 9">EAG3</strain>
    </source>
</reference>
<keyword evidence="9" id="KW-1185">Reference proteome</keyword>
<dbReference type="AlphaFoldDB" id="A0A2S7MWC6"/>
<feature type="transmembrane region" description="Helical" evidence="6">
    <location>
        <begin position="80"/>
        <end position="99"/>
    </location>
</feature>
<keyword evidence="2" id="KW-1003">Cell membrane</keyword>
<dbReference type="PANTHER" id="PTHR35007:SF1">
    <property type="entry name" value="PILUS ASSEMBLY PROTEIN"/>
    <property type="match status" value="1"/>
</dbReference>
<dbReference type="PANTHER" id="PTHR35007">
    <property type="entry name" value="INTEGRAL MEMBRANE PROTEIN-RELATED"/>
    <property type="match status" value="1"/>
</dbReference>
<keyword evidence="3 6" id="KW-0812">Transmembrane</keyword>
<dbReference type="Pfam" id="PF00482">
    <property type="entry name" value="T2SSF"/>
    <property type="match status" value="1"/>
</dbReference>
<gene>
    <name evidence="8" type="ORF">CYL18_16185</name>
</gene>
<name>A0A2S7MWC6_9BACI</name>
<comment type="caution">
    <text evidence="8">The sequence shown here is derived from an EMBL/GenBank/DDBJ whole genome shotgun (WGS) entry which is preliminary data.</text>
</comment>
<sequence length="307" mass="34703">MYIPLLSSLAVLALIACIYSYLGYRAQKREWKQKLSSWYPEKKRTSFFSGLGDKFDKTDRAKELGVKLHNANLPLAPSEYLAFHILGFLALSVLFTNMFKIPFPLNALIPLGLSYFAHYALFMVRKNKYEERFNDQLADICRLLGNAARSGMTLNQGIDLVARETPAPAGDEFKRISQELRLGVPLEYALRSIQKQNKSREFQLFIATLLIQKKTGGNLAAILESMSNTLEDRKILNQSIKTMTAEQKYISYIVPAMPIFLVLIMNASMDGFVDPLWTGPGIVLLCLFIAGVVLSFFLIRKITNIKV</sequence>
<dbReference type="Gene3D" id="1.20.81.30">
    <property type="entry name" value="Type II secretion system (T2SS), domain F"/>
    <property type="match status" value="1"/>
</dbReference>
<dbReference type="InterPro" id="IPR042094">
    <property type="entry name" value="T2SS_GspF_sf"/>
</dbReference>
<evidence type="ECO:0000313" key="9">
    <source>
        <dbReference type="Proteomes" id="UP000239663"/>
    </source>
</evidence>
<dbReference type="GO" id="GO:0005886">
    <property type="term" value="C:plasma membrane"/>
    <property type="evidence" value="ECO:0007669"/>
    <property type="project" value="UniProtKB-SubCell"/>
</dbReference>
<feature type="transmembrane region" description="Helical" evidence="6">
    <location>
        <begin position="281"/>
        <end position="299"/>
    </location>
</feature>
<dbReference type="EMBL" id="PKOZ01000014">
    <property type="protein sequence ID" value="PQD94132.1"/>
    <property type="molecule type" value="Genomic_DNA"/>
</dbReference>
<organism evidence="8 9">
    <name type="scientific">Pradoshia eiseniae</name>
    <dbReference type="NCBI Taxonomy" id="2064768"/>
    <lineage>
        <taxon>Bacteria</taxon>
        <taxon>Bacillati</taxon>
        <taxon>Bacillota</taxon>
        <taxon>Bacilli</taxon>
        <taxon>Bacillales</taxon>
        <taxon>Bacillaceae</taxon>
        <taxon>Pradoshia</taxon>
    </lineage>
</organism>